<protein>
    <recommendedName>
        <fullName evidence="3">PiggyBac transposable element-derived protein domain-containing protein</fullName>
    </recommendedName>
</protein>
<reference evidence="1" key="1">
    <citation type="journal article" date="2023" name="Insect Mol. Biol.">
        <title>Genome sequencing provides insights into the evolution of gene families encoding plant cell wall-degrading enzymes in longhorned beetles.</title>
        <authorList>
            <person name="Shin N.R."/>
            <person name="Okamura Y."/>
            <person name="Kirsch R."/>
            <person name="Pauchet Y."/>
        </authorList>
    </citation>
    <scope>NUCLEOTIDE SEQUENCE</scope>
    <source>
        <strain evidence="1">RBIC_L_NR</strain>
    </source>
</reference>
<dbReference type="Proteomes" id="UP001162156">
    <property type="component" value="Unassembled WGS sequence"/>
</dbReference>
<evidence type="ECO:0008006" key="3">
    <source>
        <dbReference type="Google" id="ProtNLM"/>
    </source>
</evidence>
<name>A0AAV8XBN4_9CUCU</name>
<dbReference type="EMBL" id="JANEYF010003494">
    <property type="protein sequence ID" value="KAJ8935960.1"/>
    <property type="molecule type" value="Genomic_DNA"/>
</dbReference>
<accession>A0AAV8XBN4</accession>
<keyword evidence="2" id="KW-1185">Reference proteome</keyword>
<dbReference type="AlphaFoldDB" id="A0AAV8XBN4"/>
<comment type="caution">
    <text evidence="1">The sequence shown here is derived from an EMBL/GenBank/DDBJ whole genome shotgun (WGS) entry which is preliminary data.</text>
</comment>
<evidence type="ECO:0000313" key="1">
    <source>
        <dbReference type="EMBL" id="KAJ8935960.1"/>
    </source>
</evidence>
<evidence type="ECO:0000313" key="2">
    <source>
        <dbReference type="Proteomes" id="UP001162156"/>
    </source>
</evidence>
<proteinExistence type="predicted"/>
<gene>
    <name evidence="1" type="ORF">NQ314_012552</name>
</gene>
<organism evidence="1 2">
    <name type="scientific">Rhamnusium bicolor</name>
    <dbReference type="NCBI Taxonomy" id="1586634"/>
    <lineage>
        <taxon>Eukaryota</taxon>
        <taxon>Metazoa</taxon>
        <taxon>Ecdysozoa</taxon>
        <taxon>Arthropoda</taxon>
        <taxon>Hexapoda</taxon>
        <taxon>Insecta</taxon>
        <taxon>Pterygota</taxon>
        <taxon>Neoptera</taxon>
        <taxon>Endopterygota</taxon>
        <taxon>Coleoptera</taxon>
        <taxon>Polyphaga</taxon>
        <taxon>Cucujiformia</taxon>
        <taxon>Chrysomeloidea</taxon>
        <taxon>Cerambycidae</taxon>
        <taxon>Lepturinae</taxon>
        <taxon>Rhagiini</taxon>
        <taxon>Rhamnusium</taxon>
    </lineage>
</organism>
<sequence length="72" mass="8543">MPALSKILERGQAECMSPDKLLAIKWKDKREVRMLSTFHKNMVKPTGKIDRSTKEEIKNQHAYWTIMKIWVQ</sequence>